<feature type="region of interest" description="Disordered" evidence="1">
    <location>
        <begin position="1"/>
        <end position="93"/>
    </location>
</feature>
<feature type="region of interest" description="Disordered" evidence="1">
    <location>
        <begin position="1230"/>
        <end position="1249"/>
    </location>
</feature>
<feature type="compositionally biased region" description="Low complexity" evidence="1">
    <location>
        <begin position="292"/>
        <end position="303"/>
    </location>
</feature>
<feature type="region of interest" description="Disordered" evidence="1">
    <location>
        <begin position="1168"/>
        <end position="1219"/>
    </location>
</feature>
<feature type="region of interest" description="Disordered" evidence="1">
    <location>
        <begin position="291"/>
        <end position="317"/>
    </location>
</feature>
<dbReference type="EMBL" id="JAEHOD010000019">
    <property type="protein sequence ID" value="KAG2448011.1"/>
    <property type="molecule type" value="Genomic_DNA"/>
</dbReference>
<feature type="region of interest" description="Disordered" evidence="1">
    <location>
        <begin position="436"/>
        <end position="457"/>
    </location>
</feature>
<evidence type="ECO:0000313" key="3">
    <source>
        <dbReference type="Proteomes" id="UP000613740"/>
    </source>
</evidence>
<feature type="region of interest" description="Disordered" evidence="1">
    <location>
        <begin position="668"/>
        <end position="702"/>
    </location>
</feature>
<feature type="compositionally biased region" description="Low complexity" evidence="1">
    <location>
        <begin position="1192"/>
        <end position="1201"/>
    </location>
</feature>
<feature type="region of interest" description="Disordered" evidence="1">
    <location>
        <begin position="861"/>
        <end position="934"/>
    </location>
</feature>
<feature type="compositionally biased region" description="Polar residues" evidence="1">
    <location>
        <begin position="1"/>
        <end position="10"/>
    </location>
</feature>
<keyword evidence="3" id="KW-1185">Reference proteome</keyword>
<dbReference type="Proteomes" id="UP000613740">
    <property type="component" value="Unassembled WGS sequence"/>
</dbReference>
<sequence length="1378" mass="136257">MNSNSSTRGSSARPVAARWTELHLVTQPAPHAAHPQVPPLSAADQIKAIAQQRQRQQQQDRQQDYEFPQRKPPAYASASAALPPQPHPLQNGRRSFDIATHSARQQLRARAGGNTINTSGAFPAAAAAVGTPAFPDHAAVHGAGRHSLSGWREGDGDREWGQGHSQRLRGGTSCQLPEAVAARLRQLLHLDLSPAPSSQLLPAAAAGSGSVAPGAGRVLSRGPAAASTGNCSCGSDLSTDPTAATVTSSRASSALAGACSGMLGSCASIGEEPSSDGSGGTLSKAVEPLRCGTAGSRTGSASTSGGGSSDEAAPAKPATACEQLPATTTDRAAQPLSAAASKLLPHPQPHAAGASAACVLSAVATCPISETYRLFGRAGDPVLHLRLPGVTPAVLAAAAALSAQSRRWALSRFPCGGGGGGTSAAAAGAGLLRQPTQAQEQVTAGGRQLREQEQQQQQPTLLVATTLADGCEEDGVGGAAGVDVAVMNFTAATLTMDVVEMAAAMAAAGAITATAPPRAAAPPLTLTLARPPAAAFPLKATEEVGHGPDGGVDVSAFHVYASEDGQQVLLLLVVERPPLMPMLLSPRRQQEQQQQQQQPRSVALSIRSGPAGASASASASSALAATAAALVAGSATRSWGGLRRQVAPALLRASDAGTTAPASSFTAALEGTSSGDGRGGGAAGRQPHALPPLDPIDDDPVPSCCRRLPNSSSFTVWAEHAAQGVPAAAAAVAVAAAGKAEAVGDGAAALRASLSGAPPAAATEAAAAAAVGDGAVAKPPAMPVVGAPHTLAADNARKANIGASSCNLHSVPSDLLLSRPVPASALSVDQPPSAGPAQLVALPDCAVAHVHMTVTAPGHVAGTAATTPPAPTAAAKAAEKWEASPTQPGQERSGGGGGPDWAGVWPGGAAAAGASTEADGRLAAGDSSGGGKRASSSAAATAVAVIPWAAFVSGDGLSGAAPYALAVPPASFSPDQSSSSSYRTSTSTSSRTSTSASSATASGAGTGASPSLRSSSSTSPPVSVAQLQCRRRTRGVKGDTAGERGERNQGQLRGIGGGGGGGGGGSGLQPYAFFPAAASLSPSAGPLASEELFPLSMPAHASGLLGSSSAHHGLYGSSSGGRGATRFSTTAVAAAADAAAAAAAETTTGWLLAGAPVSFPYVASPLCPSGPTSASSSSSPSSSPSPVPSRSPSPSRSSPRSAPDERQPPPECDGVPIPGASRCAAALQRDMAPTAAAAPPPPPPLPLKVQHDDELRRTEVTKVWRASMPGAQAGIDDRVHSSTGTFTHGSYPDASGGLAVIPDSTAAGVGLGRLSLDSGSAGTSTSGRAAVSAADAARMARVRAGWRAREQEWSEREAAWRVTESRWWQQAGGGGLWG</sequence>
<feature type="compositionally biased region" description="Gly residues" evidence="1">
    <location>
        <begin position="1053"/>
        <end position="1062"/>
    </location>
</feature>
<organism evidence="2 3">
    <name type="scientific">Chlamydomonas schloesseri</name>
    <dbReference type="NCBI Taxonomy" id="2026947"/>
    <lineage>
        <taxon>Eukaryota</taxon>
        <taxon>Viridiplantae</taxon>
        <taxon>Chlorophyta</taxon>
        <taxon>core chlorophytes</taxon>
        <taxon>Chlorophyceae</taxon>
        <taxon>CS clade</taxon>
        <taxon>Chlamydomonadales</taxon>
        <taxon>Chlamydomonadaceae</taxon>
        <taxon>Chlamydomonas</taxon>
    </lineage>
</organism>
<reference evidence="2" key="1">
    <citation type="journal article" date="2020" name="bioRxiv">
        <title>Comparative genomics of Chlamydomonas.</title>
        <authorList>
            <person name="Craig R.J."/>
            <person name="Hasan A.R."/>
            <person name="Ness R.W."/>
            <person name="Keightley P.D."/>
        </authorList>
    </citation>
    <scope>NUCLEOTIDE SEQUENCE</scope>
    <source>
        <strain evidence="2">CCAP 11/173</strain>
    </source>
</reference>
<accession>A0A836B565</accession>
<feature type="region of interest" description="Disordered" evidence="1">
    <location>
        <begin position="586"/>
        <end position="610"/>
    </location>
</feature>
<feature type="compositionally biased region" description="Low complexity" evidence="1">
    <location>
        <begin position="42"/>
        <end position="60"/>
    </location>
</feature>
<feature type="compositionally biased region" description="Low complexity" evidence="1">
    <location>
        <begin position="977"/>
        <end position="1023"/>
    </location>
</feature>
<feature type="region of interest" description="Disordered" evidence="1">
    <location>
        <begin position="146"/>
        <end position="172"/>
    </location>
</feature>
<name>A0A836B565_9CHLO</name>
<feature type="compositionally biased region" description="Low complexity" evidence="1">
    <location>
        <begin position="72"/>
        <end position="82"/>
    </location>
</feature>
<evidence type="ECO:0000256" key="1">
    <source>
        <dbReference type="SAM" id="MobiDB-lite"/>
    </source>
</evidence>
<gene>
    <name evidence="2" type="ORF">HYH02_007039</name>
</gene>
<feature type="compositionally biased region" description="Basic and acidic residues" evidence="1">
    <location>
        <begin position="152"/>
        <end position="161"/>
    </location>
</feature>
<feature type="region of interest" description="Disordered" evidence="1">
    <location>
        <begin position="970"/>
        <end position="1062"/>
    </location>
</feature>
<evidence type="ECO:0000313" key="2">
    <source>
        <dbReference type="EMBL" id="KAG2448011.1"/>
    </source>
</evidence>
<feature type="compositionally biased region" description="Low complexity" evidence="1">
    <location>
        <begin position="901"/>
        <end position="914"/>
    </location>
</feature>
<feature type="compositionally biased region" description="Low complexity" evidence="1">
    <location>
        <begin position="861"/>
        <end position="876"/>
    </location>
</feature>
<feature type="compositionally biased region" description="Gly residues" evidence="1">
    <location>
        <begin position="674"/>
        <end position="683"/>
    </location>
</feature>
<feature type="compositionally biased region" description="Low complexity" evidence="1">
    <location>
        <begin position="586"/>
        <end position="598"/>
    </location>
</feature>
<protein>
    <submittedName>
        <fullName evidence="2">Uncharacterized protein</fullName>
    </submittedName>
</protein>
<dbReference type="OrthoDB" id="553213at2759"/>
<comment type="caution">
    <text evidence="2">The sequence shown here is derived from an EMBL/GenBank/DDBJ whole genome shotgun (WGS) entry which is preliminary data.</text>
</comment>
<feature type="compositionally biased region" description="Low complexity" evidence="1">
    <location>
        <begin position="1169"/>
        <end position="1182"/>
    </location>
</feature>
<proteinExistence type="predicted"/>
<feature type="compositionally biased region" description="Basic and acidic residues" evidence="1">
    <location>
        <begin position="1036"/>
        <end position="1047"/>
    </location>
</feature>